<evidence type="ECO:0000256" key="5">
    <source>
        <dbReference type="ARBA" id="ARBA00022705"/>
    </source>
</evidence>
<dbReference type="GO" id="GO:0006261">
    <property type="term" value="P:DNA-templated DNA replication"/>
    <property type="evidence" value="ECO:0007669"/>
    <property type="project" value="TreeGrafter"/>
</dbReference>
<keyword evidence="6" id="KW-0479">Metal-binding</keyword>
<dbReference type="GO" id="GO:0003677">
    <property type="term" value="F:DNA binding"/>
    <property type="evidence" value="ECO:0007669"/>
    <property type="project" value="InterPro"/>
</dbReference>
<name>A0A378YFM0_9NOCA</name>
<feature type="compositionally biased region" description="Low complexity" evidence="12">
    <location>
        <begin position="461"/>
        <end position="481"/>
    </location>
</feature>
<gene>
    <name evidence="14" type="primary">dnaX_1</name>
    <name evidence="14" type="ORF">NCTC1934_01963</name>
</gene>
<dbReference type="Gene3D" id="3.40.50.300">
    <property type="entry name" value="P-loop containing nucleotide triphosphate hydrolases"/>
    <property type="match status" value="1"/>
</dbReference>
<feature type="compositionally biased region" description="Low complexity" evidence="12">
    <location>
        <begin position="491"/>
        <end position="515"/>
    </location>
</feature>
<dbReference type="CDD" id="cd00009">
    <property type="entry name" value="AAA"/>
    <property type="match status" value="1"/>
</dbReference>
<accession>A0A378YFM0</accession>
<feature type="region of interest" description="Disordered" evidence="12">
    <location>
        <begin position="729"/>
        <end position="838"/>
    </location>
</feature>
<feature type="region of interest" description="Disordered" evidence="12">
    <location>
        <begin position="372"/>
        <end position="655"/>
    </location>
</feature>
<dbReference type="STRING" id="1406858.GCA_000710895_00314"/>
<dbReference type="SMART" id="SM00382">
    <property type="entry name" value="AAA"/>
    <property type="match status" value="1"/>
</dbReference>
<dbReference type="Proteomes" id="UP000255467">
    <property type="component" value="Unassembled WGS sequence"/>
</dbReference>
<dbReference type="InterPro" id="IPR012763">
    <property type="entry name" value="DNA_pol_III_sug/sutau_N"/>
</dbReference>
<feature type="compositionally biased region" description="Low complexity" evidence="12">
    <location>
        <begin position="1246"/>
        <end position="1269"/>
    </location>
</feature>
<keyword evidence="10" id="KW-0239">DNA-directed DNA polymerase</keyword>
<evidence type="ECO:0000256" key="9">
    <source>
        <dbReference type="ARBA" id="ARBA00022840"/>
    </source>
</evidence>
<evidence type="ECO:0000256" key="2">
    <source>
        <dbReference type="ARBA" id="ARBA00012417"/>
    </source>
</evidence>
<comment type="similarity">
    <text evidence="1">Belongs to the DnaX/STICHEL family.</text>
</comment>
<evidence type="ECO:0000256" key="10">
    <source>
        <dbReference type="ARBA" id="ARBA00022932"/>
    </source>
</evidence>
<keyword evidence="5" id="KW-0235">DNA replication</keyword>
<feature type="compositionally biased region" description="Low complexity" evidence="12">
    <location>
        <begin position="547"/>
        <end position="563"/>
    </location>
</feature>
<keyword evidence="8" id="KW-0862">Zinc</keyword>
<keyword evidence="4 14" id="KW-0548">Nucleotidyltransferase</keyword>
<dbReference type="Gene3D" id="1.10.8.60">
    <property type="match status" value="1"/>
</dbReference>
<feature type="compositionally biased region" description="Low complexity" evidence="12">
    <location>
        <begin position="614"/>
        <end position="655"/>
    </location>
</feature>
<evidence type="ECO:0000256" key="8">
    <source>
        <dbReference type="ARBA" id="ARBA00022833"/>
    </source>
</evidence>
<evidence type="ECO:0000256" key="6">
    <source>
        <dbReference type="ARBA" id="ARBA00022723"/>
    </source>
</evidence>
<dbReference type="PANTHER" id="PTHR11669">
    <property type="entry name" value="REPLICATION FACTOR C / DNA POLYMERASE III GAMMA-TAU SUBUNIT"/>
    <property type="match status" value="1"/>
</dbReference>
<dbReference type="GO" id="GO:0003887">
    <property type="term" value="F:DNA-directed DNA polymerase activity"/>
    <property type="evidence" value="ECO:0007669"/>
    <property type="project" value="UniProtKB-KW"/>
</dbReference>
<feature type="domain" description="AAA+ ATPase" evidence="13">
    <location>
        <begin position="19"/>
        <end position="162"/>
    </location>
</feature>
<feature type="region of interest" description="Disordered" evidence="12">
    <location>
        <begin position="1072"/>
        <end position="1092"/>
    </location>
</feature>
<protein>
    <recommendedName>
        <fullName evidence="2">DNA-directed DNA polymerase</fullName>
        <ecNumber evidence="2">2.7.7.7</ecNumber>
    </recommendedName>
</protein>
<dbReference type="EC" id="2.7.7.7" evidence="2"/>
<dbReference type="Gene3D" id="1.20.272.10">
    <property type="match status" value="1"/>
</dbReference>
<dbReference type="NCBIfam" id="TIGR02397">
    <property type="entry name" value="dnaX_nterm"/>
    <property type="match status" value="1"/>
</dbReference>
<dbReference type="CDD" id="cd18137">
    <property type="entry name" value="HLD_clamp_pol_III_gamma_tau"/>
    <property type="match status" value="1"/>
</dbReference>
<keyword evidence="3 14" id="KW-0808">Transferase</keyword>
<dbReference type="PANTHER" id="PTHR11669:SF0">
    <property type="entry name" value="PROTEIN STICHEL-LIKE 2"/>
    <property type="match status" value="1"/>
</dbReference>
<dbReference type="InterPro" id="IPR045085">
    <property type="entry name" value="HLD_clamp_pol_III_gamma_tau"/>
</dbReference>
<feature type="compositionally biased region" description="Basic and acidic residues" evidence="12">
    <location>
        <begin position="1027"/>
        <end position="1036"/>
    </location>
</feature>
<feature type="compositionally biased region" description="Gly residues" evidence="12">
    <location>
        <begin position="1223"/>
        <end position="1245"/>
    </location>
</feature>
<comment type="catalytic activity">
    <reaction evidence="11">
        <text>DNA(n) + a 2'-deoxyribonucleoside 5'-triphosphate = DNA(n+1) + diphosphate</text>
        <dbReference type="Rhea" id="RHEA:22508"/>
        <dbReference type="Rhea" id="RHEA-COMP:17339"/>
        <dbReference type="Rhea" id="RHEA-COMP:17340"/>
        <dbReference type="ChEBI" id="CHEBI:33019"/>
        <dbReference type="ChEBI" id="CHEBI:61560"/>
        <dbReference type="ChEBI" id="CHEBI:173112"/>
        <dbReference type="EC" id="2.7.7.7"/>
    </reaction>
</comment>
<dbReference type="NCBIfam" id="NF005846">
    <property type="entry name" value="PRK07764.1-6"/>
    <property type="match status" value="1"/>
</dbReference>
<dbReference type="GO" id="GO:0009360">
    <property type="term" value="C:DNA polymerase III complex"/>
    <property type="evidence" value="ECO:0007669"/>
    <property type="project" value="InterPro"/>
</dbReference>
<evidence type="ECO:0000256" key="12">
    <source>
        <dbReference type="SAM" id="MobiDB-lite"/>
    </source>
</evidence>
<dbReference type="EMBL" id="UGRY01000002">
    <property type="protein sequence ID" value="SUA75199.1"/>
    <property type="molecule type" value="Genomic_DNA"/>
</dbReference>
<dbReference type="InterPro" id="IPR050238">
    <property type="entry name" value="DNA_Rep/Repair_Clamp_Loader"/>
</dbReference>
<dbReference type="InterPro" id="IPR008921">
    <property type="entry name" value="DNA_pol3_clamp-load_cplx_C"/>
</dbReference>
<dbReference type="Pfam" id="PF22608">
    <property type="entry name" value="DNAX_ATPase_lid"/>
    <property type="match status" value="1"/>
</dbReference>
<feature type="region of interest" description="Disordered" evidence="12">
    <location>
        <begin position="1222"/>
        <end position="1360"/>
    </location>
</feature>
<sequence>MGQEHVTEPLSTALDTGRISHAYLFSGPRGCGKTSSARILARSLNCVEGPTSTPCGVCASCVALAPGGPGNLDVIELDAASHGGVDDTRELRDRAFYAPAESRYRVFIVDEAHMVTTAGFNALLKIVEEPPAHLIFVFATTEPDKVLPTIRSRTHHYPFRLLPPATMRGLLGRICDQEGVQVEEAVYPLVIRAGGGSPRDSLSVLDQLLAGAGSEGVTYPRAVSLLGVTDIALIDDAVEALATDDGAALFGVIDRVVESGHDPRRFATDLLERLRDLILLRAVPDATDRGLVSGPGDVLDRMRAQADAIGPATLTRYAELLHEGLGEMRGATAPRLLLEVIAARMLLPSATDTESAALQRLERIERRLAGAPLPPAAGNAAPGNPTAGNPTAADPGVAGSATPQHGAQPTAGPSAAQPNPGGSPRRRGAEALAAMRAEKSGTQASPAPGTRQPEPTPPSGAAPSGSATGGSTPATSAAGPSHGAAGKPAPTSTGAPANRAAAGNSAPTSSNSSPADTHDAPDASAAAKPEGGVTDAGGSAPDLDAIAQSGDPAAAPSAARLPSGTSAARPPELDPVTGGPSDLPRSAARPEVAAPQQQSPAEAAPSSPGGGVSQAGTGSTAGSAAASATTASAATQPATSPAAQPVSPASPGPAADFERARETLLMLVGYASARAVAEPQWTEKLTGWAARLHTLTPAATAEIQTVLTEDAAALRELLGSAARVVHGADPAAPSVPVTGGAAAPARSAGPATAASVDTPGAAAGSTGAPDASSGEAVAPTSPAHAARPAAAADSPATRSDADAREQASEGIGSAAAQRDADGAARSTSARAEGAAPQAVPASVIDAGLQDSAAVAGSTAGRGSSDGGAHGAAGEHGQPGDRSDANAAAQRRNTGVPEGDSAPELPNAPAVAGAAVDPSVGEDSTGGAPRGADGQRDRIGDRAAGPDATGQRRTAEVPGFVPGADAPDGVAGRSDASGTSGAARAGAVGTPGEGDTTSTATRMAGAGHPGEPATGREGAESPAVAAAQEHEAGDVRRGAGIGGATADAVPAEAATDTESGAGGDAFVAARAGEGASVVPESETASGAARPGRDGAVEAEIGRGAEVAGAAEPTVGSGVPDTAAGAGKSERAGAADGAAGADMLATVEGAWVEIKAKVREFGPALPALLAAAAVARVEGDVIVLAHQHAALAQRLSEAKNLEAVRSTVRAVLGREFEVRWEVGGAAPGGAGRSAGNTGRGAGAGGGQAAAKKAPPKFSRPSQAKSAAAGAAEPRTDTSGGWGAPPSSARDGDSSGGAPASPLDDDIPLPDGPDLPDDPGPSDYSPVGYDGVPPASTEEEEREMLADAAVPVPPGDRRDPDEMALELLRSELGASPLEA</sequence>
<feature type="region of interest" description="Disordered" evidence="12">
    <location>
        <begin position="1104"/>
        <end position="1128"/>
    </location>
</feature>
<evidence type="ECO:0000313" key="14">
    <source>
        <dbReference type="EMBL" id="SUA75199.1"/>
    </source>
</evidence>
<dbReference type="GO" id="GO:0005524">
    <property type="term" value="F:ATP binding"/>
    <property type="evidence" value="ECO:0007669"/>
    <property type="project" value="UniProtKB-KW"/>
</dbReference>
<feature type="compositionally biased region" description="Low complexity" evidence="12">
    <location>
        <begin position="591"/>
        <end position="607"/>
    </location>
</feature>
<keyword evidence="9" id="KW-0067">ATP-binding</keyword>
<dbReference type="InterPro" id="IPR003593">
    <property type="entry name" value="AAA+_ATPase"/>
</dbReference>
<keyword evidence="7" id="KW-0547">Nucleotide-binding</keyword>
<dbReference type="SUPFAM" id="SSF52540">
    <property type="entry name" value="P-loop containing nucleoside triphosphate hydrolases"/>
    <property type="match status" value="1"/>
</dbReference>
<evidence type="ECO:0000256" key="1">
    <source>
        <dbReference type="ARBA" id="ARBA00006360"/>
    </source>
</evidence>
<reference evidence="14 15" key="1">
    <citation type="submission" date="2018-06" db="EMBL/GenBank/DDBJ databases">
        <authorList>
            <consortium name="Pathogen Informatics"/>
            <person name="Doyle S."/>
        </authorList>
    </citation>
    <scope>NUCLEOTIDE SEQUENCE [LARGE SCALE GENOMIC DNA]</scope>
    <source>
        <strain evidence="14 15">NCTC1934</strain>
    </source>
</reference>
<evidence type="ECO:0000256" key="11">
    <source>
        <dbReference type="ARBA" id="ARBA00049244"/>
    </source>
</evidence>
<feature type="region of interest" description="Disordered" evidence="12">
    <location>
        <begin position="855"/>
        <end position="1040"/>
    </location>
</feature>
<dbReference type="FunFam" id="1.20.272.10:FF:000003">
    <property type="entry name" value="DNA polymerase III subunit gamma/tau"/>
    <property type="match status" value="1"/>
</dbReference>
<dbReference type="InterPro" id="IPR022754">
    <property type="entry name" value="DNA_pol_III_gamma-3"/>
</dbReference>
<organism evidence="14 15">
    <name type="scientific">Nocardia otitidiscaviarum</name>
    <dbReference type="NCBI Taxonomy" id="1823"/>
    <lineage>
        <taxon>Bacteria</taxon>
        <taxon>Bacillati</taxon>
        <taxon>Actinomycetota</taxon>
        <taxon>Actinomycetes</taxon>
        <taxon>Mycobacteriales</taxon>
        <taxon>Nocardiaceae</taxon>
        <taxon>Nocardia</taxon>
    </lineage>
</organism>
<feature type="compositionally biased region" description="Low complexity" evidence="12">
    <location>
        <begin position="970"/>
        <end position="989"/>
    </location>
</feature>
<proteinExistence type="inferred from homology"/>
<evidence type="ECO:0000313" key="15">
    <source>
        <dbReference type="Proteomes" id="UP000255467"/>
    </source>
</evidence>
<feature type="compositionally biased region" description="Low complexity" evidence="12">
    <location>
        <begin position="376"/>
        <end position="393"/>
    </location>
</feature>
<evidence type="ECO:0000256" key="7">
    <source>
        <dbReference type="ARBA" id="ARBA00022741"/>
    </source>
</evidence>
<evidence type="ECO:0000256" key="3">
    <source>
        <dbReference type="ARBA" id="ARBA00022679"/>
    </source>
</evidence>
<evidence type="ECO:0000256" key="4">
    <source>
        <dbReference type="ARBA" id="ARBA00022695"/>
    </source>
</evidence>
<feature type="compositionally biased region" description="Low complexity" evidence="12">
    <location>
        <begin position="738"/>
        <end position="798"/>
    </location>
</feature>
<keyword evidence="15" id="KW-1185">Reference proteome</keyword>
<dbReference type="Pfam" id="PF12169">
    <property type="entry name" value="DNA_pol3_gamma3"/>
    <property type="match status" value="1"/>
</dbReference>
<evidence type="ECO:0000259" key="13">
    <source>
        <dbReference type="SMART" id="SM00382"/>
    </source>
</evidence>
<dbReference type="Pfam" id="PF13177">
    <property type="entry name" value="DNA_pol3_delta2"/>
    <property type="match status" value="1"/>
</dbReference>
<dbReference type="SUPFAM" id="SSF48019">
    <property type="entry name" value="post-AAA+ oligomerization domain-like"/>
    <property type="match status" value="1"/>
</dbReference>
<dbReference type="InterPro" id="IPR027417">
    <property type="entry name" value="P-loop_NTPase"/>
</dbReference>
<dbReference type="GO" id="GO:0046872">
    <property type="term" value="F:metal ion binding"/>
    <property type="evidence" value="ECO:0007669"/>
    <property type="project" value="UniProtKB-KW"/>
</dbReference>